<dbReference type="InterPro" id="IPR019534">
    <property type="entry name" value="DUF2452"/>
</dbReference>
<protein>
    <submittedName>
        <fullName evidence="1">Uncharacterized protein</fullName>
    </submittedName>
</protein>
<gene>
    <name evidence="1" type="ORF">g.7820</name>
</gene>
<dbReference type="PANTHER" id="PTHR14553:SF1">
    <property type="entry name" value="SIMILAR TO CHROMOSOME 1 OPEN READING FRAME 50"/>
    <property type="match status" value="1"/>
</dbReference>
<dbReference type="Pfam" id="PF10504">
    <property type="entry name" value="DUF2452"/>
    <property type="match status" value="1"/>
</dbReference>
<dbReference type="PANTHER" id="PTHR14553">
    <property type="entry name" value="UNCHARACTERIZED PROTEIN C1ORF50"/>
    <property type="match status" value="1"/>
</dbReference>
<accession>A0A1B6MHW3</accession>
<reference evidence="1" key="1">
    <citation type="submission" date="2015-11" db="EMBL/GenBank/DDBJ databases">
        <title>De novo transcriptome assembly of four potential Pierce s Disease insect vectors from Arizona vineyards.</title>
        <authorList>
            <person name="Tassone E.E."/>
        </authorList>
    </citation>
    <scope>NUCLEOTIDE SEQUENCE</scope>
</reference>
<organism evidence="1">
    <name type="scientific">Graphocephala atropunctata</name>
    <dbReference type="NCBI Taxonomy" id="36148"/>
    <lineage>
        <taxon>Eukaryota</taxon>
        <taxon>Metazoa</taxon>
        <taxon>Ecdysozoa</taxon>
        <taxon>Arthropoda</taxon>
        <taxon>Hexapoda</taxon>
        <taxon>Insecta</taxon>
        <taxon>Pterygota</taxon>
        <taxon>Neoptera</taxon>
        <taxon>Paraneoptera</taxon>
        <taxon>Hemiptera</taxon>
        <taxon>Auchenorrhyncha</taxon>
        <taxon>Membracoidea</taxon>
        <taxon>Cicadellidae</taxon>
        <taxon>Cicadellinae</taxon>
        <taxon>Cicadellini</taxon>
        <taxon>Graphocephala</taxon>
    </lineage>
</organism>
<proteinExistence type="predicted"/>
<evidence type="ECO:0000313" key="1">
    <source>
        <dbReference type="EMBL" id="JAT35479.1"/>
    </source>
</evidence>
<dbReference type="EMBL" id="GEBQ01004498">
    <property type="protein sequence ID" value="JAT35479.1"/>
    <property type="molecule type" value="Transcribed_RNA"/>
</dbReference>
<sequence>MKRRVMSSEMNPNTSQEVVLVEESPSPLGQALVNSYAVHKSSTTDLIELARVIQQADSFVQATTCNKIKVIADQMRFLKEQAESILLAAKRDSDLHHVACNFKKVPGNTYHLYQRSCGQQFFSIVSPQEWGSSLPSEYVGSYHLHQDMSWTPSNGTESSEVKNNLILLKKILQLEQMDSNVTETEHMMIDFQ</sequence>
<name>A0A1B6MHW3_9HEMI</name>
<dbReference type="AlphaFoldDB" id="A0A1B6MHW3"/>